<dbReference type="AlphaFoldDB" id="A0AAV0QZ09"/>
<accession>A0AAV0QZ09</accession>
<dbReference type="Gene3D" id="3.80.10.10">
    <property type="entry name" value="Ribonuclease Inhibitor"/>
    <property type="match status" value="1"/>
</dbReference>
<comment type="caution">
    <text evidence="2">The sequence shown here is derived from an EMBL/GenBank/DDBJ whole genome shotgun (WGS) entry which is preliminary data.</text>
</comment>
<organism evidence="2 3">
    <name type="scientific">Linum tenue</name>
    <dbReference type="NCBI Taxonomy" id="586396"/>
    <lineage>
        <taxon>Eukaryota</taxon>
        <taxon>Viridiplantae</taxon>
        <taxon>Streptophyta</taxon>
        <taxon>Embryophyta</taxon>
        <taxon>Tracheophyta</taxon>
        <taxon>Spermatophyta</taxon>
        <taxon>Magnoliopsida</taxon>
        <taxon>eudicotyledons</taxon>
        <taxon>Gunneridae</taxon>
        <taxon>Pentapetalae</taxon>
        <taxon>rosids</taxon>
        <taxon>fabids</taxon>
        <taxon>Malpighiales</taxon>
        <taxon>Linaceae</taxon>
        <taxon>Linum</taxon>
    </lineage>
</organism>
<dbReference type="PANTHER" id="PTHR31900">
    <property type="entry name" value="F-BOX/RNI SUPERFAMILY PROTEIN-RELATED"/>
    <property type="match status" value="1"/>
</dbReference>
<feature type="domain" description="F-box/LRR-repeat protein 15/At3g58940/PEG3-like LRR" evidence="1">
    <location>
        <begin position="116"/>
        <end position="254"/>
    </location>
</feature>
<proteinExistence type="predicted"/>
<evidence type="ECO:0000313" key="2">
    <source>
        <dbReference type="EMBL" id="CAI0550384.1"/>
    </source>
</evidence>
<reference evidence="2" key="1">
    <citation type="submission" date="2022-08" db="EMBL/GenBank/DDBJ databases">
        <authorList>
            <person name="Gutierrez-Valencia J."/>
        </authorList>
    </citation>
    <scope>NUCLEOTIDE SEQUENCE</scope>
</reference>
<dbReference type="InterPro" id="IPR032675">
    <property type="entry name" value="LRR_dom_sf"/>
</dbReference>
<dbReference type="SUPFAM" id="SSF52047">
    <property type="entry name" value="RNI-like"/>
    <property type="match status" value="1"/>
</dbReference>
<dbReference type="PANTHER" id="PTHR31900:SF30">
    <property type="entry name" value="SUPERFAMILY PROTEIN, PUTATIVE-RELATED"/>
    <property type="match status" value="1"/>
</dbReference>
<protein>
    <recommendedName>
        <fullName evidence="1">F-box/LRR-repeat protein 15/At3g58940/PEG3-like LRR domain-containing protein</fullName>
    </recommendedName>
</protein>
<dbReference type="InterPro" id="IPR050232">
    <property type="entry name" value="FBL13/AtMIF1-like"/>
</dbReference>
<name>A0AAV0QZ09_9ROSI</name>
<dbReference type="EMBL" id="CAMGYJ010000010">
    <property type="protein sequence ID" value="CAI0550384.1"/>
    <property type="molecule type" value="Genomic_DNA"/>
</dbReference>
<dbReference type="SUPFAM" id="SSF81383">
    <property type="entry name" value="F-box domain"/>
    <property type="match status" value="1"/>
</dbReference>
<dbReference type="Proteomes" id="UP001154282">
    <property type="component" value="Unassembled WGS sequence"/>
</dbReference>
<dbReference type="Pfam" id="PF24758">
    <property type="entry name" value="LRR_At5g56370"/>
    <property type="match status" value="1"/>
</dbReference>
<sequence length="553" mass="61732">MNQTTLSIGGGGSDRISALPDEIIHQILRLLPSLKEAAKAAVLSKRWGLLWRSYPVLQFDNRTASDSSKSLLDEFAAAASAKFNSQSDLKVEAVRIHLVWKMAEDASIYRFVVAMLKLVANREPEEVDIQSVGYPPIPARLINHRRLKILNLRCFQLFWQPADTTTMINLRVLCLADFSFYDDGRLLNAVIASAPLLETLTLSGPCVGGEEKIRVLQICNHPNLKTLKLSGVPVKDSIQISGAPSLQTLTLENSVSGALDISLPLPNLESLEIEAGLDASGLTEDVLNDLIAGSPSLQSLKLDFFGNAGGNLLNVVNPNLQWLWLRDRAKGLDAPGRVIRFDAPKLVDFDYGGSMASLPAISYAQSPLAARLCEVLLAMGSIVSITIEKFRDLKFFFAKLSPHFPCIRLWFFLIYSTEGSFDWDQFEDDLPAVPIYDIAFRRGFSNYDEVDAALMEGLLWSCHPKYLCIDEDPNNKSMHCPSLEYLYKFFTEITFDRCRQKACKCWRHELKDVKIVSKKDDDGGDDDELADISIDSPSSLANQKRVTFRLNWC</sequence>
<dbReference type="InterPro" id="IPR036047">
    <property type="entry name" value="F-box-like_dom_sf"/>
</dbReference>
<evidence type="ECO:0000259" key="1">
    <source>
        <dbReference type="Pfam" id="PF24758"/>
    </source>
</evidence>
<gene>
    <name evidence="2" type="ORF">LITE_LOCUS45527</name>
</gene>
<evidence type="ECO:0000313" key="3">
    <source>
        <dbReference type="Proteomes" id="UP001154282"/>
    </source>
</evidence>
<keyword evidence="3" id="KW-1185">Reference proteome</keyword>
<dbReference type="InterPro" id="IPR055411">
    <property type="entry name" value="LRR_FXL15/At3g58940/PEG3-like"/>
</dbReference>